<dbReference type="InterPro" id="IPR004161">
    <property type="entry name" value="EFTu-like_2"/>
</dbReference>
<dbReference type="FunFam" id="2.40.30.10:FF:000054">
    <property type="entry name" value="Translation initiation factor IF-2"/>
    <property type="match status" value="1"/>
</dbReference>
<dbReference type="Gene3D" id="3.40.50.300">
    <property type="entry name" value="P-loop containing nucleotide triphosphate hydrolases"/>
    <property type="match status" value="1"/>
</dbReference>
<organism evidence="16 17">
    <name type="scientific">Stygiobacter electus</name>
    <dbReference type="NCBI Taxonomy" id="3032292"/>
    <lineage>
        <taxon>Bacteria</taxon>
        <taxon>Pseudomonadati</taxon>
        <taxon>Ignavibacteriota</taxon>
        <taxon>Ignavibacteria</taxon>
        <taxon>Ignavibacteriales</taxon>
        <taxon>Melioribacteraceae</taxon>
        <taxon>Stygiobacter</taxon>
    </lineage>
</organism>
<dbReference type="PANTHER" id="PTHR43381:SF5">
    <property type="entry name" value="TR-TYPE G DOMAIN-CONTAINING PROTEIN"/>
    <property type="match status" value="1"/>
</dbReference>
<evidence type="ECO:0000256" key="9">
    <source>
        <dbReference type="ARBA" id="ARBA00025162"/>
    </source>
</evidence>
<evidence type="ECO:0000256" key="10">
    <source>
        <dbReference type="HAMAP-Rule" id="MF_00100"/>
    </source>
</evidence>
<evidence type="ECO:0000256" key="5">
    <source>
        <dbReference type="ARBA" id="ARBA00022540"/>
    </source>
</evidence>
<evidence type="ECO:0000313" key="17">
    <source>
        <dbReference type="Proteomes" id="UP001221302"/>
    </source>
</evidence>
<comment type="similarity">
    <text evidence="2 10 11">Belongs to the TRAFAC class translation factor GTPase superfamily. Classic translation factor GTPase family. IF-2 subfamily.</text>
</comment>
<dbReference type="InterPro" id="IPR027417">
    <property type="entry name" value="P-loop_NTPase"/>
</dbReference>
<name>A0AAE3NTY7_9BACT</name>
<dbReference type="Gene3D" id="1.10.10.2480">
    <property type="match status" value="1"/>
</dbReference>
<evidence type="ECO:0000259" key="15">
    <source>
        <dbReference type="PROSITE" id="PS51722"/>
    </source>
</evidence>
<comment type="caution">
    <text evidence="16">The sequence shown here is derived from an EMBL/GenBank/DDBJ whole genome shotgun (WGS) entry which is preliminary data.</text>
</comment>
<dbReference type="InterPro" id="IPR006847">
    <property type="entry name" value="IF2_N"/>
</dbReference>
<evidence type="ECO:0000256" key="12">
    <source>
        <dbReference type="RuleBase" id="RU000645"/>
    </source>
</evidence>
<dbReference type="AlphaFoldDB" id="A0AAE3NTY7"/>
<dbReference type="NCBIfam" id="TIGR00487">
    <property type="entry name" value="IF-2"/>
    <property type="match status" value="1"/>
</dbReference>
<dbReference type="PANTHER" id="PTHR43381">
    <property type="entry name" value="TRANSLATION INITIATION FACTOR IF-2-RELATED"/>
    <property type="match status" value="1"/>
</dbReference>
<dbReference type="InterPro" id="IPR009000">
    <property type="entry name" value="Transl_B-barrel_sf"/>
</dbReference>
<comment type="subcellular location">
    <subcellularLocation>
        <location evidence="1 10 12">Cytoplasm</location>
    </subcellularLocation>
</comment>
<dbReference type="EMBL" id="JARGDL010000001">
    <property type="protein sequence ID" value="MDF1610811.1"/>
    <property type="molecule type" value="Genomic_DNA"/>
</dbReference>
<feature type="compositionally biased region" description="Basic and acidic residues" evidence="14">
    <location>
        <begin position="195"/>
        <end position="209"/>
    </location>
</feature>
<feature type="compositionally biased region" description="Basic and acidic residues" evidence="14">
    <location>
        <begin position="230"/>
        <end position="239"/>
    </location>
</feature>
<dbReference type="SUPFAM" id="SSF52156">
    <property type="entry name" value="Initiation factor IF2/eIF5b, domain 3"/>
    <property type="match status" value="1"/>
</dbReference>
<dbReference type="InterPro" id="IPR023115">
    <property type="entry name" value="TIF_IF2_dom3"/>
</dbReference>
<feature type="domain" description="Tr-type G" evidence="15">
    <location>
        <begin position="407"/>
        <end position="577"/>
    </location>
</feature>
<dbReference type="FunFam" id="3.40.50.300:FF:000019">
    <property type="entry name" value="Translation initiation factor IF-2"/>
    <property type="match status" value="1"/>
</dbReference>
<keyword evidence="17" id="KW-1185">Reference proteome</keyword>
<evidence type="ECO:0000256" key="6">
    <source>
        <dbReference type="ARBA" id="ARBA00022741"/>
    </source>
</evidence>
<evidence type="ECO:0000256" key="8">
    <source>
        <dbReference type="ARBA" id="ARBA00023134"/>
    </source>
</evidence>
<dbReference type="InterPro" id="IPR053905">
    <property type="entry name" value="EF-G-like_DII"/>
</dbReference>
<dbReference type="GO" id="GO:0005525">
    <property type="term" value="F:GTP binding"/>
    <property type="evidence" value="ECO:0007669"/>
    <property type="project" value="UniProtKB-KW"/>
</dbReference>
<dbReference type="GO" id="GO:0005737">
    <property type="term" value="C:cytoplasm"/>
    <property type="evidence" value="ECO:0007669"/>
    <property type="project" value="UniProtKB-SubCell"/>
</dbReference>
<dbReference type="InterPro" id="IPR005225">
    <property type="entry name" value="Small_GTP-bd"/>
</dbReference>
<dbReference type="NCBIfam" id="TIGR00231">
    <property type="entry name" value="small_GTP"/>
    <property type="match status" value="1"/>
</dbReference>
<dbReference type="GO" id="GO:0003924">
    <property type="term" value="F:GTPase activity"/>
    <property type="evidence" value="ECO:0007669"/>
    <property type="project" value="UniProtKB-UniRule"/>
</dbReference>
<reference evidence="16" key="1">
    <citation type="submission" date="2023-03" db="EMBL/GenBank/DDBJ databases">
        <title>Stygiobacter electus gen. nov., sp. nov., facultatively anaerobic thermotolerant bacterium of the class Ignavibacteria from a well of Yessentuki mineral water deposit.</title>
        <authorList>
            <person name="Podosokorskaya O.A."/>
            <person name="Elcheninov A.G."/>
            <person name="Petrova N.F."/>
            <person name="Zavarzina D.G."/>
            <person name="Kublanov I.V."/>
            <person name="Merkel A.Y."/>
        </authorList>
    </citation>
    <scope>NUCLEOTIDE SEQUENCE</scope>
    <source>
        <strain evidence="16">09-Me</strain>
    </source>
</reference>
<dbReference type="Pfam" id="PF04760">
    <property type="entry name" value="IF2_N"/>
    <property type="match status" value="2"/>
</dbReference>
<dbReference type="RefSeq" id="WP_321534577.1">
    <property type="nucleotide sequence ID" value="NZ_JARGDL010000001.1"/>
</dbReference>
<proteinExistence type="inferred from homology"/>
<dbReference type="CDD" id="cd03692">
    <property type="entry name" value="mtIF2_IVc"/>
    <property type="match status" value="1"/>
</dbReference>
<dbReference type="GO" id="GO:0003743">
    <property type="term" value="F:translation initiation factor activity"/>
    <property type="evidence" value="ECO:0007669"/>
    <property type="project" value="UniProtKB-UniRule"/>
</dbReference>
<keyword evidence="13" id="KW-0175">Coiled coil</keyword>
<gene>
    <name evidence="10 16" type="primary">infB</name>
    <name evidence="16" type="ORF">P0M35_01490</name>
</gene>
<feature type="compositionally biased region" description="Low complexity" evidence="14">
    <location>
        <begin position="210"/>
        <end position="220"/>
    </location>
</feature>
<dbReference type="CDD" id="cd01887">
    <property type="entry name" value="IF2_eIF5B"/>
    <property type="match status" value="1"/>
</dbReference>
<evidence type="ECO:0000256" key="4">
    <source>
        <dbReference type="ARBA" id="ARBA00022490"/>
    </source>
</evidence>
<protein>
    <recommendedName>
        <fullName evidence="3 10">Translation initiation factor IF-2</fullName>
    </recommendedName>
</protein>
<feature type="compositionally biased region" description="Basic residues" evidence="14">
    <location>
        <begin position="240"/>
        <end position="252"/>
    </location>
</feature>
<dbReference type="InterPro" id="IPR028626">
    <property type="entry name" value="Ribosomal_eS28_CS"/>
</dbReference>
<evidence type="ECO:0000256" key="7">
    <source>
        <dbReference type="ARBA" id="ARBA00022917"/>
    </source>
</evidence>
<dbReference type="Pfam" id="PF11987">
    <property type="entry name" value="IF-2"/>
    <property type="match status" value="1"/>
</dbReference>
<dbReference type="Gene3D" id="2.40.30.10">
    <property type="entry name" value="Translation factors"/>
    <property type="match status" value="2"/>
</dbReference>
<keyword evidence="4 10" id="KW-0963">Cytoplasm</keyword>
<dbReference type="SUPFAM" id="SSF50447">
    <property type="entry name" value="Translation proteins"/>
    <property type="match status" value="2"/>
</dbReference>
<evidence type="ECO:0000313" key="16">
    <source>
        <dbReference type="EMBL" id="MDF1610811.1"/>
    </source>
</evidence>
<dbReference type="FunFam" id="2.40.30.10:FF:000008">
    <property type="entry name" value="Translation initiation factor IF-2"/>
    <property type="match status" value="1"/>
</dbReference>
<comment type="function">
    <text evidence="9 10 11">One of the essential components for the initiation of protein synthesis. Protects formylmethionyl-tRNA from spontaneous hydrolysis and promotes its binding to the 30S ribosomal subunits. Also involved in the hydrolysis of GTP during the formation of the 70S ribosomal complex.</text>
</comment>
<keyword evidence="8 10" id="KW-0342">GTP-binding</keyword>
<keyword evidence="5 10" id="KW-0396">Initiation factor</keyword>
<feature type="binding site" evidence="10">
    <location>
        <begin position="463"/>
        <end position="467"/>
    </location>
    <ligand>
        <name>GTP</name>
        <dbReference type="ChEBI" id="CHEBI:37565"/>
    </ligand>
</feature>
<dbReference type="Pfam" id="PF03144">
    <property type="entry name" value="GTP_EFTU_D2"/>
    <property type="match status" value="1"/>
</dbReference>
<dbReference type="Pfam" id="PF22042">
    <property type="entry name" value="EF-G_D2"/>
    <property type="match status" value="1"/>
</dbReference>
<dbReference type="FunFam" id="3.40.50.10050:FF:000001">
    <property type="entry name" value="Translation initiation factor IF-2"/>
    <property type="match status" value="1"/>
</dbReference>
<accession>A0AAE3NTY7</accession>
<evidence type="ECO:0000256" key="11">
    <source>
        <dbReference type="RuleBase" id="RU000644"/>
    </source>
</evidence>
<feature type="binding site" evidence="10">
    <location>
        <begin position="517"/>
        <end position="520"/>
    </location>
    <ligand>
        <name>GTP</name>
        <dbReference type="ChEBI" id="CHEBI:37565"/>
    </ligand>
</feature>
<feature type="region of interest" description="Disordered" evidence="14">
    <location>
        <begin position="185"/>
        <end position="264"/>
    </location>
</feature>
<feature type="binding site" evidence="10">
    <location>
        <begin position="416"/>
        <end position="423"/>
    </location>
    <ligand>
        <name>GTP</name>
        <dbReference type="ChEBI" id="CHEBI:37565"/>
    </ligand>
</feature>
<dbReference type="InterPro" id="IPR000795">
    <property type="entry name" value="T_Tr_GTP-bd_dom"/>
</dbReference>
<keyword evidence="7 10" id="KW-0648">Protein biosynthesis</keyword>
<dbReference type="Pfam" id="PF00009">
    <property type="entry name" value="GTP_EFTU"/>
    <property type="match status" value="1"/>
</dbReference>
<dbReference type="InterPro" id="IPR000178">
    <property type="entry name" value="TF_IF2_bacterial-like"/>
</dbReference>
<dbReference type="PROSITE" id="PS51722">
    <property type="entry name" value="G_TR_2"/>
    <property type="match status" value="1"/>
</dbReference>
<evidence type="ECO:0000256" key="3">
    <source>
        <dbReference type="ARBA" id="ARBA00020675"/>
    </source>
</evidence>
<dbReference type="CDD" id="cd03702">
    <property type="entry name" value="IF2_mtIF2_II"/>
    <property type="match status" value="1"/>
</dbReference>
<dbReference type="Proteomes" id="UP001221302">
    <property type="component" value="Unassembled WGS sequence"/>
</dbReference>
<evidence type="ECO:0000256" key="1">
    <source>
        <dbReference type="ARBA" id="ARBA00004496"/>
    </source>
</evidence>
<dbReference type="HAMAP" id="MF_00100_B">
    <property type="entry name" value="IF_2_B"/>
    <property type="match status" value="1"/>
</dbReference>
<comment type="caution">
    <text evidence="10">Lacks conserved residue(s) required for the propagation of feature annotation.</text>
</comment>
<dbReference type="Gene3D" id="3.40.50.10050">
    <property type="entry name" value="Translation initiation factor IF- 2, domain 3"/>
    <property type="match status" value="1"/>
</dbReference>
<evidence type="ECO:0000256" key="14">
    <source>
        <dbReference type="SAM" id="MobiDB-lite"/>
    </source>
</evidence>
<dbReference type="SUPFAM" id="SSF52540">
    <property type="entry name" value="P-loop containing nucleoside triphosphate hydrolases"/>
    <property type="match status" value="1"/>
</dbReference>
<sequence>MSEPKAQKIRLYKVAAEINLSSESLMEFLQKKGYEVKTINTIITEEMMNDIKTHFKKDIEKAEKHQKKVEEFQKKRVDYVEQVETKEKQPIAEEVKVEEPVQVEVQETNEEQKSEIIVEEEPQVIEQKEEKTEEVIQPELKEEKVELQLEDQNIEITQEETKTYITETEKQLAAQKKGLTIVGKIDLGRKKKKQEPKEKQKEKTQEEKQQPQQQKESQQPIVIKPAVSEVKTEEKDAEHKKKKKVLKAKKKNKQGDETSDELIPAKKKKKMKKFEIDKHEVEVAIRKTLLAMDDSGIGDRAVIRKKKRKEKAELQERILEEKELEKKKIKVTEYIAVNELANLMGVSVSEVISKCISLGLMVSINQRLDVETITLIADDFGFEIELVEEFQTDVDADIPDPEETLKPRPPVVTIMGHVDHGKTSLLDFIRSANVVAGEAGGITQHIGAYKVSIDGGKEITFLDTPGHEAFTAMRARGAKVTDIVVLIVAADDAVMPQTVEAINHAQAANVPIIVAINKIDKPNSNIEKIKQQLAERNILVEDWGGKYQCVEVSAKLGKNVDLLLEKILLEAELLDLKANPDRKARGTIIESQLDKGRGITATVLVQKGTLKIGDPFIAGVTHGRVRAMFDERGKKVSEAPPSTPVLVLGFESAPQAGDTFVAVESEREAREISIKRLQVKREQDHRQVHHITLDEIANQISIGGVKELPIIVKGDVDGSIEALSDALMKLSNQEVQVKVIHKGVGAISEGDVLLAAASKAIIIGFHVRPNVNARKLAETEKVDIRLYNIIYDAINEVKSALEGMLSPVLSEEVVATVEVREVFKVPKVGTIAGCYVQDGKIDRKNKIRLFRDGIAIYEGELSSLKRFKDDVREVEKGFECGIGIANFNDIKVGDIIEAYKVIETKKKL</sequence>
<feature type="coiled-coil region" evidence="13">
    <location>
        <begin position="55"/>
        <end position="89"/>
    </location>
</feature>
<evidence type="ECO:0000256" key="13">
    <source>
        <dbReference type="SAM" id="Coils"/>
    </source>
</evidence>
<dbReference type="PROSITE" id="PS00961">
    <property type="entry name" value="RIBOSOMAL_S28E"/>
    <property type="match status" value="1"/>
</dbReference>
<dbReference type="InterPro" id="IPR044145">
    <property type="entry name" value="IF2_II"/>
</dbReference>
<keyword evidence="6 10" id="KW-0547">Nucleotide-binding</keyword>
<dbReference type="PROSITE" id="PS01176">
    <property type="entry name" value="IF2"/>
    <property type="match status" value="1"/>
</dbReference>
<dbReference type="InterPro" id="IPR036925">
    <property type="entry name" value="TIF_IF2_dom3_sf"/>
</dbReference>
<dbReference type="InterPro" id="IPR015760">
    <property type="entry name" value="TIF_IF2"/>
</dbReference>
<evidence type="ECO:0000256" key="2">
    <source>
        <dbReference type="ARBA" id="ARBA00007733"/>
    </source>
</evidence>